<accession>B0DP77</accession>
<organism evidence="3">
    <name type="scientific">Laccaria bicolor (strain S238N-H82 / ATCC MYA-4686)</name>
    <name type="common">Bicoloured deceiver</name>
    <name type="synonym">Laccaria laccata var. bicolor</name>
    <dbReference type="NCBI Taxonomy" id="486041"/>
    <lineage>
        <taxon>Eukaryota</taxon>
        <taxon>Fungi</taxon>
        <taxon>Dikarya</taxon>
        <taxon>Basidiomycota</taxon>
        <taxon>Agaricomycotina</taxon>
        <taxon>Agaricomycetes</taxon>
        <taxon>Agaricomycetidae</taxon>
        <taxon>Agaricales</taxon>
        <taxon>Agaricineae</taxon>
        <taxon>Hydnangiaceae</taxon>
        <taxon>Laccaria</taxon>
    </lineage>
</organism>
<dbReference type="AlphaFoldDB" id="B0DP77"/>
<dbReference type="HOGENOM" id="CLU_1046101_0_0_1"/>
<feature type="chain" id="PRO_5002748747" evidence="1">
    <location>
        <begin position="26"/>
        <end position="266"/>
    </location>
</feature>
<dbReference type="InParanoid" id="B0DP77"/>
<dbReference type="KEGG" id="lbc:LACBIDRAFT_331348"/>
<dbReference type="RefSeq" id="XP_001885714.1">
    <property type="nucleotide sequence ID" value="XM_001885679.1"/>
</dbReference>
<evidence type="ECO:0000256" key="1">
    <source>
        <dbReference type="SAM" id="SignalP"/>
    </source>
</evidence>
<protein>
    <submittedName>
        <fullName evidence="2">Predicted protein</fullName>
    </submittedName>
</protein>
<proteinExistence type="predicted"/>
<keyword evidence="1" id="KW-0732">Signal</keyword>
<evidence type="ECO:0000313" key="2">
    <source>
        <dbReference type="EMBL" id="EDR03566.1"/>
    </source>
</evidence>
<keyword evidence="3" id="KW-1185">Reference proteome</keyword>
<name>B0DP77_LACBS</name>
<reference evidence="2 3" key="1">
    <citation type="journal article" date="2008" name="Nature">
        <title>The genome of Laccaria bicolor provides insights into mycorrhizal symbiosis.</title>
        <authorList>
            <person name="Martin F."/>
            <person name="Aerts A."/>
            <person name="Ahren D."/>
            <person name="Brun A."/>
            <person name="Danchin E.G.J."/>
            <person name="Duchaussoy F."/>
            <person name="Gibon J."/>
            <person name="Kohler A."/>
            <person name="Lindquist E."/>
            <person name="Pereda V."/>
            <person name="Salamov A."/>
            <person name="Shapiro H.J."/>
            <person name="Wuyts J."/>
            <person name="Blaudez D."/>
            <person name="Buee M."/>
            <person name="Brokstein P."/>
            <person name="Canbaeck B."/>
            <person name="Cohen D."/>
            <person name="Courty P.E."/>
            <person name="Coutinho P.M."/>
            <person name="Delaruelle C."/>
            <person name="Detter J.C."/>
            <person name="Deveau A."/>
            <person name="DiFazio S."/>
            <person name="Duplessis S."/>
            <person name="Fraissinet-Tachet L."/>
            <person name="Lucic E."/>
            <person name="Frey-Klett P."/>
            <person name="Fourrey C."/>
            <person name="Feussner I."/>
            <person name="Gay G."/>
            <person name="Grimwood J."/>
            <person name="Hoegger P.J."/>
            <person name="Jain P."/>
            <person name="Kilaru S."/>
            <person name="Labbe J."/>
            <person name="Lin Y.C."/>
            <person name="Legue V."/>
            <person name="Le Tacon F."/>
            <person name="Marmeisse R."/>
            <person name="Melayah D."/>
            <person name="Montanini B."/>
            <person name="Muratet M."/>
            <person name="Nehls U."/>
            <person name="Niculita-Hirzel H."/>
            <person name="Oudot-Le Secq M.P."/>
            <person name="Peter M."/>
            <person name="Quesneville H."/>
            <person name="Rajashekar B."/>
            <person name="Reich M."/>
            <person name="Rouhier N."/>
            <person name="Schmutz J."/>
            <person name="Yin T."/>
            <person name="Chalot M."/>
            <person name="Henrissat B."/>
            <person name="Kuees U."/>
            <person name="Lucas S."/>
            <person name="Van de Peer Y."/>
            <person name="Podila G.K."/>
            <person name="Polle A."/>
            <person name="Pukkila P.J."/>
            <person name="Richardson P.M."/>
            <person name="Rouze P."/>
            <person name="Sanders I.R."/>
            <person name="Stajich J.E."/>
            <person name="Tunlid A."/>
            <person name="Tuskan G."/>
            <person name="Grigoriev I.V."/>
        </authorList>
    </citation>
    <scope>NUCLEOTIDE SEQUENCE [LARGE SCALE GENOMIC DNA]</scope>
    <source>
        <strain evidence="3">S238N-H82 / ATCC MYA-4686</strain>
    </source>
</reference>
<feature type="signal peptide" evidence="1">
    <location>
        <begin position="1"/>
        <end position="25"/>
    </location>
</feature>
<gene>
    <name evidence="2" type="ORF">LACBIDRAFT_331348</name>
</gene>
<sequence>MYGLVLTFFSKICMLFLKFWPRGERTTGPESKPRSQVKKALCQTKDGFESSRVLVDSLQLLLSTIAYIWHLDYIYQRPPNGGTKTIYCLPQNTCAPMRIGCEHDEFFIQPFPTFAQCPGVHRVHALKRCIVVRETDAHHPPASEIPPRVFRLLHMTLHARRCPQDDISSSAKWWHAPLQLLDSFRVITVLPSLNAIHRLPAVTIWARRGLPGTLLLFLIDVVGWNDSSQDVSTSEKSAWDVVDVLPYGRVVGFGNRLLPPSEGLVP</sequence>
<evidence type="ECO:0000313" key="3">
    <source>
        <dbReference type="Proteomes" id="UP000001194"/>
    </source>
</evidence>
<dbReference type="Proteomes" id="UP000001194">
    <property type="component" value="Unassembled WGS sequence"/>
</dbReference>
<dbReference type="GeneID" id="6081418"/>
<dbReference type="EMBL" id="DS547123">
    <property type="protein sequence ID" value="EDR03566.1"/>
    <property type="molecule type" value="Genomic_DNA"/>
</dbReference>